<reference evidence="3" key="1">
    <citation type="journal article" date="2019" name="Int. J. Syst. Evol. Microbiol.">
        <title>The Global Catalogue of Microorganisms (GCM) 10K type strain sequencing project: providing services to taxonomists for standard genome sequencing and annotation.</title>
        <authorList>
            <consortium name="The Broad Institute Genomics Platform"/>
            <consortium name="The Broad Institute Genome Sequencing Center for Infectious Disease"/>
            <person name="Wu L."/>
            <person name="Ma J."/>
        </authorList>
    </citation>
    <scope>NUCLEOTIDE SEQUENCE [LARGE SCALE GENOMIC DNA]</scope>
    <source>
        <strain evidence="3">JCM 17068</strain>
    </source>
</reference>
<sequence length="178" mass="19959">MKNIILKNGLIGGLIVALFSGISVYVHSKNLEDATLSYIIGFTGMFIGFAFTFVGMKQYRDTVNNGIITFGKAFTIGLLIALLISTIYVLVWLVELYNFYPDFMEKYSAMEIKNLQSSGINAVDLQAKFDEINQMKESYKNPLFVIGMTYIEILPIGIVFSLISALIIKLIDILKNNK</sequence>
<evidence type="ECO:0000313" key="3">
    <source>
        <dbReference type="Proteomes" id="UP001500426"/>
    </source>
</evidence>
<feature type="transmembrane region" description="Helical" evidence="1">
    <location>
        <begin position="34"/>
        <end position="54"/>
    </location>
</feature>
<gene>
    <name evidence="2" type="ORF">GCM10022388_01790</name>
</gene>
<feature type="transmembrane region" description="Helical" evidence="1">
    <location>
        <begin position="143"/>
        <end position="168"/>
    </location>
</feature>
<keyword evidence="1" id="KW-1133">Transmembrane helix</keyword>
<keyword evidence="3" id="KW-1185">Reference proteome</keyword>
<keyword evidence="1" id="KW-0472">Membrane</keyword>
<dbReference type="EMBL" id="BAABCS010000003">
    <property type="protein sequence ID" value="GAA4040864.1"/>
    <property type="molecule type" value="Genomic_DNA"/>
</dbReference>
<name>A0ABP7UD56_9FLAO</name>
<evidence type="ECO:0000256" key="1">
    <source>
        <dbReference type="SAM" id="Phobius"/>
    </source>
</evidence>
<dbReference type="InterPro" id="IPR025250">
    <property type="entry name" value="DUF4199"/>
</dbReference>
<proteinExistence type="predicted"/>
<evidence type="ECO:0008006" key="4">
    <source>
        <dbReference type="Google" id="ProtNLM"/>
    </source>
</evidence>
<dbReference type="RefSeq" id="WP_345089303.1">
    <property type="nucleotide sequence ID" value="NZ_BAABCS010000003.1"/>
</dbReference>
<dbReference type="Proteomes" id="UP001500426">
    <property type="component" value="Unassembled WGS sequence"/>
</dbReference>
<organism evidence="2 3">
    <name type="scientific">Flavobacterium chungnamense</name>
    <dbReference type="NCBI Taxonomy" id="706182"/>
    <lineage>
        <taxon>Bacteria</taxon>
        <taxon>Pseudomonadati</taxon>
        <taxon>Bacteroidota</taxon>
        <taxon>Flavobacteriia</taxon>
        <taxon>Flavobacteriales</taxon>
        <taxon>Flavobacteriaceae</taxon>
        <taxon>Flavobacterium</taxon>
    </lineage>
</organism>
<keyword evidence="1" id="KW-0812">Transmembrane</keyword>
<feature type="transmembrane region" description="Helical" evidence="1">
    <location>
        <begin position="9"/>
        <end position="28"/>
    </location>
</feature>
<comment type="caution">
    <text evidence="2">The sequence shown here is derived from an EMBL/GenBank/DDBJ whole genome shotgun (WGS) entry which is preliminary data.</text>
</comment>
<feature type="transmembrane region" description="Helical" evidence="1">
    <location>
        <begin position="74"/>
        <end position="94"/>
    </location>
</feature>
<evidence type="ECO:0000313" key="2">
    <source>
        <dbReference type="EMBL" id="GAA4040864.1"/>
    </source>
</evidence>
<protein>
    <recommendedName>
        <fullName evidence="4">DUF4199 domain-containing protein</fullName>
    </recommendedName>
</protein>
<dbReference type="Pfam" id="PF13858">
    <property type="entry name" value="DUF4199"/>
    <property type="match status" value="1"/>
</dbReference>
<accession>A0ABP7UD56</accession>